<dbReference type="PANTHER" id="PTHR46602">
    <property type="entry name" value="PROTEIN SUPPRESSOR OF GENE SILENCING 3"/>
    <property type="match status" value="1"/>
</dbReference>
<keyword evidence="2" id="KW-1185">Reference proteome</keyword>
<dbReference type="Proteomes" id="UP001291623">
    <property type="component" value="Unassembled WGS sequence"/>
</dbReference>
<sequence>MDEQLKKTKAFIESKHSHGKSRLRFGMRLYSENVRNAAMHMSEDNQQLVWFKNQAAKYQKKTKALEETLSLVNMAFLYFGPGARNKKSEINSDNNNEEFERGIFEMFSNLLETMRRKIFSRESCFICIVRKPAERPPSDPFLIVHPNPQSLAATITK</sequence>
<reference evidence="1" key="1">
    <citation type="submission" date="2023-12" db="EMBL/GenBank/DDBJ databases">
        <title>Genome assembly of Anisodus tanguticus.</title>
        <authorList>
            <person name="Wang Y.-J."/>
        </authorList>
    </citation>
    <scope>NUCLEOTIDE SEQUENCE</scope>
    <source>
        <strain evidence="1">KB-2021</strain>
        <tissue evidence="1">Leaf</tissue>
    </source>
</reference>
<dbReference type="AlphaFoldDB" id="A0AAE1RVQ3"/>
<name>A0AAE1RVQ3_9SOLA</name>
<organism evidence="1 2">
    <name type="scientific">Anisodus tanguticus</name>
    <dbReference type="NCBI Taxonomy" id="243964"/>
    <lineage>
        <taxon>Eukaryota</taxon>
        <taxon>Viridiplantae</taxon>
        <taxon>Streptophyta</taxon>
        <taxon>Embryophyta</taxon>
        <taxon>Tracheophyta</taxon>
        <taxon>Spermatophyta</taxon>
        <taxon>Magnoliopsida</taxon>
        <taxon>eudicotyledons</taxon>
        <taxon>Gunneridae</taxon>
        <taxon>Pentapetalae</taxon>
        <taxon>asterids</taxon>
        <taxon>lamiids</taxon>
        <taxon>Solanales</taxon>
        <taxon>Solanaceae</taxon>
        <taxon>Solanoideae</taxon>
        <taxon>Hyoscyameae</taxon>
        <taxon>Anisodus</taxon>
    </lineage>
</organism>
<proteinExistence type="predicted"/>
<comment type="caution">
    <text evidence="1">The sequence shown here is derived from an EMBL/GenBank/DDBJ whole genome shotgun (WGS) entry which is preliminary data.</text>
</comment>
<evidence type="ECO:0000313" key="2">
    <source>
        <dbReference type="Proteomes" id="UP001291623"/>
    </source>
</evidence>
<evidence type="ECO:0000313" key="1">
    <source>
        <dbReference type="EMBL" id="KAK4357891.1"/>
    </source>
</evidence>
<dbReference type="PANTHER" id="PTHR46602:SF1">
    <property type="entry name" value="PROTEIN SUPPRESSOR OF GENE SILENCING 3"/>
    <property type="match status" value="1"/>
</dbReference>
<dbReference type="GO" id="GO:0051607">
    <property type="term" value="P:defense response to virus"/>
    <property type="evidence" value="ECO:0007669"/>
    <property type="project" value="InterPro"/>
</dbReference>
<dbReference type="EMBL" id="JAVYJV010000012">
    <property type="protein sequence ID" value="KAK4357891.1"/>
    <property type="molecule type" value="Genomic_DNA"/>
</dbReference>
<gene>
    <name evidence="1" type="ORF">RND71_023501</name>
</gene>
<dbReference type="GO" id="GO:0031047">
    <property type="term" value="P:regulatory ncRNA-mediated gene silencing"/>
    <property type="evidence" value="ECO:0007669"/>
    <property type="project" value="InterPro"/>
</dbReference>
<protein>
    <submittedName>
        <fullName evidence="1">Uncharacterized protein</fullName>
    </submittedName>
</protein>
<dbReference type="InterPro" id="IPR044287">
    <property type="entry name" value="SGS3"/>
</dbReference>
<accession>A0AAE1RVQ3</accession>